<dbReference type="EMBL" id="JBHMDG010000016">
    <property type="protein sequence ID" value="MFB9314207.1"/>
    <property type="molecule type" value="Genomic_DNA"/>
</dbReference>
<sequence>MPATLTSLHRYPVKSCRGETVETAVVEPQGLAGDRRWMLVDASGTAVTAREVNRLVLVHPEITPTGLRLTAPGVDPVEVETPEPTTQVAVSLFSSSFTAAAAGPAADAWFSATLGVDVRLVHLDDPTRRRTSGSFPGGFGDPGDRVSLADGYPLLVTTEESLAALDEEVLANAPTGREPLPMSRFRPNVVVSGVPAWSEDDWRVVRIGGATFRAVKGCARCVLTTIDPDTGLREREPIASLARLRRYDGKAWFGVNLVPDSPGVVLRAGDEVEVLEAVEPGGGPLRVPTGNPVAPAH</sequence>
<dbReference type="RefSeq" id="WP_140010365.1">
    <property type="nucleotide sequence ID" value="NZ_JBHMDG010000016.1"/>
</dbReference>
<reference evidence="2 3" key="1">
    <citation type="submission" date="2024-09" db="EMBL/GenBank/DDBJ databases">
        <authorList>
            <person name="Sun Q."/>
            <person name="Mori K."/>
        </authorList>
    </citation>
    <scope>NUCLEOTIDE SEQUENCE [LARGE SCALE GENOMIC DNA]</scope>
    <source>
        <strain evidence="2 3">JCM 9626</strain>
    </source>
</reference>
<name>A0ABV5KCS0_9ACTN</name>
<dbReference type="InterPro" id="IPR005302">
    <property type="entry name" value="MoCF_Sase_C"/>
</dbReference>
<dbReference type="PROSITE" id="PS51340">
    <property type="entry name" value="MOSC"/>
    <property type="match status" value="1"/>
</dbReference>
<dbReference type="Pfam" id="PF03476">
    <property type="entry name" value="MOSC_N"/>
    <property type="match status" value="1"/>
</dbReference>
<dbReference type="SUPFAM" id="SSF141673">
    <property type="entry name" value="MOSC N-terminal domain-like"/>
    <property type="match status" value="1"/>
</dbReference>
<evidence type="ECO:0000313" key="2">
    <source>
        <dbReference type="EMBL" id="MFB9314207.1"/>
    </source>
</evidence>
<evidence type="ECO:0000259" key="1">
    <source>
        <dbReference type="PROSITE" id="PS51340"/>
    </source>
</evidence>
<comment type="caution">
    <text evidence="2">The sequence shown here is derived from an EMBL/GenBank/DDBJ whole genome shotgun (WGS) entry which is preliminary data.</text>
</comment>
<dbReference type="InterPro" id="IPR005303">
    <property type="entry name" value="MOCOS_middle"/>
</dbReference>
<dbReference type="PANTHER" id="PTHR14237">
    <property type="entry name" value="MOLYBDOPTERIN COFACTOR SULFURASE MOSC"/>
    <property type="match status" value="1"/>
</dbReference>
<keyword evidence="3" id="KW-1185">Reference proteome</keyword>
<dbReference type="InterPro" id="IPR011037">
    <property type="entry name" value="Pyrv_Knase-like_insert_dom_sf"/>
</dbReference>
<accession>A0ABV5KCS0</accession>
<dbReference type="PANTHER" id="PTHR14237:SF19">
    <property type="entry name" value="MITOCHONDRIAL AMIDOXIME REDUCING COMPONENT 1"/>
    <property type="match status" value="1"/>
</dbReference>
<dbReference type="Proteomes" id="UP001589750">
    <property type="component" value="Unassembled WGS sequence"/>
</dbReference>
<dbReference type="Pfam" id="PF03473">
    <property type="entry name" value="MOSC"/>
    <property type="match status" value="1"/>
</dbReference>
<dbReference type="SUPFAM" id="SSF50800">
    <property type="entry name" value="PK beta-barrel domain-like"/>
    <property type="match status" value="1"/>
</dbReference>
<feature type="domain" description="MOSC" evidence="1">
    <location>
        <begin position="125"/>
        <end position="275"/>
    </location>
</feature>
<organism evidence="2 3">
    <name type="scientific">Nocardioides plantarum</name>
    <dbReference type="NCBI Taxonomy" id="29299"/>
    <lineage>
        <taxon>Bacteria</taxon>
        <taxon>Bacillati</taxon>
        <taxon>Actinomycetota</taxon>
        <taxon>Actinomycetes</taxon>
        <taxon>Propionibacteriales</taxon>
        <taxon>Nocardioidaceae</taxon>
        <taxon>Nocardioides</taxon>
    </lineage>
</organism>
<evidence type="ECO:0000313" key="3">
    <source>
        <dbReference type="Proteomes" id="UP001589750"/>
    </source>
</evidence>
<gene>
    <name evidence="2" type="ORF">ACFFRI_14225</name>
</gene>
<protein>
    <submittedName>
        <fullName evidence="2">MOSC domain-containing protein</fullName>
    </submittedName>
</protein>
<proteinExistence type="predicted"/>